<evidence type="ECO:0000256" key="4">
    <source>
        <dbReference type="ARBA" id="ARBA00012030"/>
    </source>
</evidence>
<dbReference type="eggNOG" id="COG0692">
    <property type="taxonomic scope" value="Bacteria"/>
</dbReference>
<dbReference type="NCBIfam" id="TIGR00628">
    <property type="entry name" value="ung"/>
    <property type="match status" value="1"/>
</dbReference>
<evidence type="ECO:0000256" key="1">
    <source>
        <dbReference type="ARBA" id="ARBA00001400"/>
    </source>
</evidence>
<dbReference type="AlphaFoldDB" id="K0B415"/>
<dbReference type="KEGG" id="cad:Curi_c26770"/>
<comment type="subcellular location">
    <subcellularLocation>
        <location evidence="9">Cytoplasm</location>
    </subcellularLocation>
</comment>
<evidence type="ECO:0000256" key="3">
    <source>
        <dbReference type="ARBA" id="ARBA00008184"/>
    </source>
</evidence>
<comment type="catalytic activity">
    <reaction evidence="1 9 11">
        <text>Hydrolyzes single-stranded DNA or mismatched double-stranded DNA and polynucleotides, releasing free uracil.</text>
        <dbReference type="EC" id="3.2.2.27"/>
    </reaction>
</comment>
<sequence>MESMAANLQNDWNELLKDEFEKDYYLKLRSFLINEYKTKTIYPDMYNIFNALHFTSYKDTKVVILGQDPYHGPNQAHGLSFSVNPKVKIPPSLVNIYKELQSDLGCYIPNNGYLKKWADQGILLLNTSLTVRGGEANSHRKIGWEIFTDEIIRVLNDREDPIVFILWGNNAISKEKLIINKNHFIIKSVHPSPLSASRGFFGSKPFSKTNDFLRSIGKDPIDWQIENIDK</sequence>
<evidence type="ECO:0000256" key="8">
    <source>
        <dbReference type="ARBA" id="ARBA00023204"/>
    </source>
</evidence>
<reference evidence="13 14" key="1">
    <citation type="journal article" date="2012" name="PLoS ONE">
        <title>The purine-utilizing bacterium Clostridium acidurici 9a: a genome-guided metabolic reconsideration.</title>
        <authorList>
            <person name="Hartwich K."/>
            <person name="Poehlein A."/>
            <person name="Daniel R."/>
        </authorList>
    </citation>
    <scope>NUCLEOTIDE SEQUENCE [LARGE SCALE GENOMIC DNA]</scope>
    <source>
        <strain evidence="14">ATCC 7906 / DSM 604 / BCRC 14475 / CIP 104303 / KCTC 5404 / NCIMB 10678 / 9a</strain>
    </source>
</reference>
<dbReference type="HOGENOM" id="CLU_032162_3_1_9"/>
<evidence type="ECO:0000256" key="6">
    <source>
        <dbReference type="ARBA" id="ARBA00022763"/>
    </source>
</evidence>
<proteinExistence type="inferred from homology"/>
<dbReference type="NCBIfam" id="NF003592">
    <property type="entry name" value="PRK05254.1-5"/>
    <property type="match status" value="1"/>
</dbReference>
<organism evidence="13 14">
    <name type="scientific">Gottschalkia acidurici (strain ATCC 7906 / DSM 604 / BCRC 14475 / CIP 104303 / KCTC 5404 / NCIMB 10678 / 9a)</name>
    <name type="common">Clostridium acidurici</name>
    <dbReference type="NCBI Taxonomy" id="1128398"/>
    <lineage>
        <taxon>Bacteria</taxon>
        <taxon>Bacillati</taxon>
        <taxon>Bacillota</taxon>
        <taxon>Tissierellia</taxon>
        <taxon>Tissierellales</taxon>
        <taxon>Gottschalkiaceae</taxon>
        <taxon>Gottschalkia</taxon>
    </lineage>
</organism>
<dbReference type="Pfam" id="PF03167">
    <property type="entry name" value="UDG"/>
    <property type="match status" value="1"/>
</dbReference>
<evidence type="ECO:0000259" key="12">
    <source>
        <dbReference type="SMART" id="SM00986"/>
    </source>
</evidence>
<dbReference type="CDD" id="cd10027">
    <property type="entry name" value="UDG-F1-like"/>
    <property type="match status" value="1"/>
</dbReference>
<dbReference type="PANTHER" id="PTHR11264:SF0">
    <property type="entry name" value="URACIL-DNA GLYCOSYLASE"/>
    <property type="match status" value="1"/>
</dbReference>
<dbReference type="InterPro" id="IPR005122">
    <property type="entry name" value="Uracil-DNA_glycosylase-like"/>
</dbReference>
<keyword evidence="9" id="KW-0963">Cytoplasm</keyword>
<dbReference type="HAMAP" id="MF_00148">
    <property type="entry name" value="UDG"/>
    <property type="match status" value="1"/>
</dbReference>
<comment type="similarity">
    <text evidence="3 9 11">Belongs to the uracil-DNA glycosylase (UDG) superfamily. UNG family.</text>
</comment>
<feature type="active site" description="Proton acceptor" evidence="9 10">
    <location>
        <position position="68"/>
    </location>
</feature>
<name>K0B415_GOTA9</name>
<evidence type="ECO:0000256" key="10">
    <source>
        <dbReference type="PROSITE-ProRule" id="PRU10072"/>
    </source>
</evidence>
<protein>
    <recommendedName>
        <fullName evidence="5 9">Uracil-DNA glycosylase</fullName>
        <shortName evidence="9">UDG</shortName>
        <ecNumber evidence="4 9">3.2.2.27</ecNumber>
    </recommendedName>
</protein>
<dbReference type="InterPro" id="IPR036895">
    <property type="entry name" value="Uracil-DNA_glycosylase-like_sf"/>
</dbReference>
<dbReference type="SUPFAM" id="SSF52141">
    <property type="entry name" value="Uracil-DNA glycosylase-like"/>
    <property type="match status" value="1"/>
</dbReference>
<dbReference type="EMBL" id="CP003326">
    <property type="protein sequence ID" value="AFS79670.1"/>
    <property type="molecule type" value="Genomic_DNA"/>
</dbReference>
<evidence type="ECO:0000256" key="5">
    <source>
        <dbReference type="ARBA" id="ARBA00018429"/>
    </source>
</evidence>
<accession>K0B415</accession>
<keyword evidence="8 9" id="KW-0234">DNA repair</keyword>
<dbReference type="GO" id="GO:0097510">
    <property type="term" value="P:base-excision repair, AP site formation via deaminated base removal"/>
    <property type="evidence" value="ECO:0007669"/>
    <property type="project" value="TreeGrafter"/>
</dbReference>
<gene>
    <name evidence="9 13" type="primary">ung</name>
    <name evidence="13" type="ordered locus">Curi_c26770</name>
</gene>
<evidence type="ECO:0000313" key="13">
    <source>
        <dbReference type="EMBL" id="AFS79670.1"/>
    </source>
</evidence>
<dbReference type="GO" id="GO:0005737">
    <property type="term" value="C:cytoplasm"/>
    <property type="evidence" value="ECO:0007669"/>
    <property type="project" value="UniProtKB-SubCell"/>
</dbReference>
<dbReference type="InterPro" id="IPR018085">
    <property type="entry name" value="Ura-DNA_Glyclase_AS"/>
</dbReference>
<dbReference type="Proteomes" id="UP000006094">
    <property type="component" value="Chromosome"/>
</dbReference>
<keyword evidence="13" id="KW-0326">Glycosidase</keyword>
<dbReference type="NCBIfam" id="NF003589">
    <property type="entry name" value="PRK05254.1-2"/>
    <property type="match status" value="1"/>
</dbReference>
<feature type="domain" description="Uracil-DNA glycosylase-like" evidence="12">
    <location>
        <begin position="53"/>
        <end position="213"/>
    </location>
</feature>
<comment type="function">
    <text evidence="2 9 11">Excises uracil residues from the DNA which can arise as a result of misincorporation of dUMP residues by DNA polymerase or due to deamination of cytosine.</text>
</comment>
<dbReference type="Gene3D" id="3.40.470.10">
    <property type="entry name" value="Uracil-DNA glycosylase-like domain"/>
    <property type="match status" value="1"/>
</dbReference>
<keyword evidence="14" id="KW-1185">Reference proteome</keyword>
<dbReference type="STRING" id="1128398.Curi_c26770"/>
<evidence type="ECO:0000256" key="2">
    <source>
        <dbReference type="ARBA" id="ARBA00002631"/>
    </source>
</evidence>
<dbReference type="PANTHER" id="PTHR11264">
    <property type="entry name" value="URACIL-DNA GLYCOSYLASE"/>
    <property type="match status" value="1"/>
</dbReference>
<dbReference type="PROSITE" id="PS00130">
    <property type="entry name" value="U_DNA_GLYCOSYLASE"/>
    <property type="match status" value="1"/>
</dbReference>
<dbReference type="SMART" id="SM00986">
    <property type="entry name" value="UDG"/>
    <property type="match status" value="1"/>
</dbReference>
<dbReference type="NCBIfam" id="NF003588">
    <property type="entry name" value="PRK05254.1-1"/>
    <property type="match status" value="1"/>
</dbReference>
<dbReference type="NCBIfam" id="NF003591">
    <property type="entry name" value="PRK05254.1-4"/>
    <property type="match status" value="1"/>
</dbReference>
<evidence type="ECO:0000256" key="7">
    <source>
        <dbReference type="ARBA" id="ARBA00022801"/>
    </source>
</evidence>
<evidence type="ECO:0000313" key="14">
    <source>
        <dbReference type="Proteomes" id="UP000006094"/>
    </source>
</evidence>
<keyword evidence="7 9" id="KW-0378">Hydrolase</keyword>
<dbReference type="EC" id="3.2.2.27" evidence="4 9"/>
<dbReference type="GO" id="GO:0004844">
    <property type="term" value="F:uracil DNA N-glycosylase activity"/>
    <property type="evidence" value="ECO:0007669"/>
    <property type="project" value="UniProtKB-UniRule"/>
</dbReference>
<dbReference type="InterPro" id="IPR002043">
    <property type="entry name" value="UDG_fam1"/>
</dbReference>
<keyword evidence="6 9" id="KW-0227">DNA damage</keyword>
<evidence type="ECO:0000256" key="9">
    <source>
        <dbReference type="HAMAP-Rule" id="MF_00148"/>
    </source>
</evidence>
<dbReference type="PATRIC" id="fig|1128398.3.peg.2759"/>
<evidence type="ECO:0000256" key="11">
    <source>
        <dbReference type="RuleBase" id="RU003780"/>
    </source>
</evidence>
<dbReference type="SMART" id="SM00987">
    <property type="entry name" value="UreE_C"/>
    <property type="match status" value="1"/>
</dbReference>
<dbReference type="FunFam" id="3.40.470.10:FF:000001">
    <property type="entry name" value="Uracil-DNA glycosylase"/>
    <property type="match status" value="1"/>
</dbReference>